<dbReference type="InterPro" id="IPR009875">
    <property type="entry name" value="PilZ_domain"/>
</dbReference>
<dbReference type="RefSeq" id="WP_293926793.1">
    <property type="nucleotide sequence ID" value="NZ_CP137624.1"/>
</dbReference>
<dbReference type="EMBL" id="CP137624">
    <property type="protein sequence ID" value="WPK12383.1"/>
    <property type="molecule type" value="Genomic_DNA"/>
</dbReference>
<keyword evidence="3" id="KW-1185">Reference proteome</keyword>
<gene>
    <name evidence="2" type="ORF">R6U77_01450</name>
</gene>
<evidence type="ECO:0000313" key="2">
    <source>
        <dbReference type="EMBL" id="WPK12383.1"/>
    </source>
</evidence>
<feature type="domain" description="PilZ" evidence="1">
    <location>
        <begin position="26"/>
        <end position="106"/>
    </location>
</feature>
<evidence type="ECO:0000313" key="3">
    <source>
        <dbReference type="Proteomes" id="UP001322664"/>
    </source>
</evidence>
<accession>A0ABZ0RZM2</accession>
<evidence type="ECO:0000259" key="1">
    <source>
        <dbReference type="Pfam" id="PF07238"/>
    </source>
</evidence>
<sequence length="131" mass="14852">MFFKRTEGFRFSFDEPIQAKVKMLINGQAITKGDKEIFEASILDISPHGIKMFAETNFNEGNSPVPLLEVQFILDSSVIVGIGEIVWTKDFGSGKHYGIVFQDQASLEDLIISELKIRRRREVKEAKLTKS</sequence>
<dbReference type="SUPFAM" id="SSF141371">
    <property type="entry name" value="PilZ domain-like"/>
    <property type="match status" value="1"/>
</dbReference>
<proteinExistence type="predicted"/>
<name>A0ABZ0RZM2_9BACI</name>
<dbReference type="Proteomes" id="UP001322664">
    <property type="component" value="Chromosome"/>
</dbReference>
<organism evidence="2 3">
    <name type="scientific">Lysinibacillus louembei</name>
    <dbReference type="NCBI Taxonomy" id="1470088"/>
    <lineage>
        <taxon>Bacteria</taxon>
        <taxon>Bacillati</taxon>
        <taxon>Bacillota</taxon>
        <taxon>Bacilli</taxon>
        <taxon>Bacillales</taxon>
        <taxon>Bacillaceae</taxon>
        <taxon>Lysinibacillus</taxon>
    </lineage>
</organism>
<dbReference type="Pfam" id="PF07238">
    <property type="entry name" value="PilZ"/>
    <property type="match status" value="1"/>
</dbReference>
<protein>
    <submittedName>
        <fullName evidence="2">PilZ domain-containing protein</fullName>
    </submittedName>
</protein>
<reference evidence="2 3" key="1">
    <citation type="submission" date="2023-09" db="EMBL/GenBank/DDBJ databases">
        <authorList>
            <person name="Page C.A."/>
            <person name="Perez-Diaz I.M."/>
        </authorList>
    </citation>
    <scope>NUCLEOTIDE SEQUENCE [LARGE SCALE GENOMIC DNA]</scope>
    <source>
        <strain evidence="2 3">Ll15</strain>
    </source>
</reference>